<sequence>MLYDFLVKAYGQGEPIFLADVSYKDMKPAMLRQAMSRLVEKGQLRRFDKGIYYIPDTSIFPTGALLSSDKVIERRYLSDKGQRCGYISGQNFANQFGLTTQVPMSCTVVSNKATTKERRIRLGQQEIILRQPRCTITKQNFLVLQILDLLADVDRYSEIEQAEARQRFKDYFGRVAMNFSSMEQYLSYYPVKIFKNMYEMGLLYGVSA</sequence>
<name>A0A5D6VXK3_9FIRM</name>
<dbReference type="Pfam" id="PF19570">
    <property type="entry name" value="DUF6088"/>
    <property type="match status" value="1"/>
</dbReference>
<dbReference type="Proteomes" id="UP000323646">
    <property type="component" value="Unassembled WGS sequence"/>
</dbReference>
<evidence type="ECO:0000313" key="2">
    <source>
        <dbReference type="Proteomes" id="UP000323646"/>
    </source>
</evidence>
<gene>
    <name evidence="1" type="ORF">FZ040_13185</name>
</gene>
<protein>
    <recommendedName>
        <fullName evidence="3">Type IV toxin-antitoxin system AbiEi family antitoxin domain-containing protein</fullName>
    </recommendedName>
</protein>
<dbReference type="RefSeq" id="WP_149172429.1">
    <property type="nucleotide sequence ID" value="NZ_VTOY01000021.1"/>
</dbReference>
<keyword evidence="2" id="KW-1185">Reference proteome</keyword>
<proteinExistence type="predicted"/>
<evidence type="ECO:0008006" key="3">
    <source>
        <dbReference type="Google" id="ProtNLM"/>
    </source>
</evidence>
<dbReference type="InterPro" id="IPR045738">
    <property type="entry name" value="DUF6088"/>
</dbReference>
<dbReference type="EMBL" id="VTOY01000021">
    <property type="protein sequence ID" value="TYZ19629.1"/>
    <property type="molecule type" value="Genomic_DNA"/>
</dbReference>
<comment type="caution">
    <text evidence="1">The sequence shown here is derived from an EMBL/GenBank/DDBJ whole genome shotgun (WGS) entry which is preliminary data.</text>
</comment>
<dbReference type="AlphaFoldDB" id="A0A5D6VXK3"/>
<organism evidence="1 2">
    <name type="scientific">Selenomonas ruminis</name>
    <dbReference type="NCBI Taxonomy" id="2593411"/>
    <lineage>
        <taxon>Bacteria</taxon>
        <taxon>Bacillati</taxon>
        <taxon>Bacillota</taxon>
        <taxon>Negativicutes</taxon>
        <taxon>Selenomonadales</taxon>
        <taxon>Selenomonadaceae</taxon>
        <taxon>Selenomonas</taxon>
    </lineage>
</organism>
<evidence type="ECO:0000313" key="1">
    <source>
        <dbReference type="EMBL" id="TYZ19629.1"/>
    </source>
</evidence>
<accession>A0A5D6VXK3</accession>
<dbReference type="OrthoDB" id="9802612at2"/>
<reference evidence="1 2" key="1">
    <citation type="submission" date="2019-08" db="EMBL/GenBank/DDBJ databases">
        <title>Selenomonas sp. mPRGC5 and Selenomonas sp. mPRGC8 isolated from ruminal fluid of dairy goat (Capra hircus).</title>
        <authorList>
            <person name="Poothong S."/>
            <person name="Nuengjamnong C."/>
            <person name="Tanasupawat S."/>
        </authorList>
    </citation>
    <scope>NUCLEOTIDE SEQUENCE [LARGE SCALE GENOMIC DNA]</scope>
    <source>
        <strain evidence="2">mPRGC5</strain>
    </source>
</reference>